<feature type="region of interest" description="Disordered" evidence="7">
    <location>
        <begin position="668"/>
        <end position="691"/>
    </location>
</feature>
<keyword evidence="2" id="KW-0805">Transcription regulation</keyword>
<keyword evidence="3 6" id="KW-0238">DNA-binding</keyword>
<dbReference type="GO" id="GO:0045893">
    <property type="term" value="P:positive regulation of DNA-templated transcription"/>
    <property type="evidence" value="ECO:0007669"/>
    <property type="project" value="InterPro"/>
</dbReference>
<dbReference type="PROSITE" id="PS50252">
    <property type="entry name" value="TBOX_3"/>
    <property type="match status" value="1"/>
</dbReference>
<keyword evidence="4" id="KW-0804">Transcription</keyword>
<dbReference type="GO" id="GO:0000978">
    <property type="term" value="F:RNA polymerase II cis-regulatory region sequence-specific DNA binding"/>
    <property type="evidence" value="ECO:0007669"/>
    <property type="project" value="InterPro"/>
</dbReference>
<evidence type="ECO:0000256" key="3">
    <source>
        <dbReference type="ARBA" id="ARBA00023125"/>
    </source>
</evidence>
<feature type="region of interest" description="Disordered" evidence="7">
    <location>
        <begin position="31"/>
        <end position="52"/>
    </location>
</feature>
<dbReference type="Proteomes" id="UP000271974">
    <property type="component" value="Unassembled WGS sequence"/>
</dbReference>
<dbReference type="AlphaFoldDB" id="A0A433TYU1"/>
<feature type="compositionally biased region" description="Basic and acidic residues" evidence="7">
    <location>
        <begin position="669"/>
        <end position="681"/>
    </location>
</feature>
<evidence type="ECO:0000256" key="2">
    <source>
        <dbReference type="ARBA" id="ARBA00023015"/>
    </source>
</evidence>
<dbReference type="InterPro" id="IPR036960">
    <property type="entry name" value="T-box_sf"/>
</dbReference>
<dbReference type="GO" id="GO:0005634">
    <property type="term" value="C:nucleus"/>
    <property type="evidence" value="ECO:0007669"/>
    <property type="project" value="UniProtKB-SubCell"/>
</dbReference>
<proteinExistence type="predicted"/>
<evidence type="ECO:0000256" key="1">
    <source>
        <dbReference type="ARBA" id="ARBA00004123"/>
    </source>
</evidence>
<evidence type="ECO:0000256" key="5">
    <source>
        <dbReference type="ARBA" id="ARBA00023242"/>
    </source>
</evidence>
<reference evidence="9 10" key="1">
    <citation type="submission" date="2019-01" db="EMBL/GenBank/DDBJ databases">
        <title>A draft genome assembly of the solar-powered sea slug Elysia chlorotica.</title>
        <authorList>
            <person name="Cai H."/>
            <person name="Li Q."/>
            <person name="Fang X."/>
            <person name="Li J."/>
            <person name="Curtis N.E."/>
            <person name="Altenburger A."/>
            <person name="Shibata T."/>
            <person name="Feng M."/>
            <person name="Maeda T."/>
            <person name="Schwartz J.A."/>
            <person name="Shigenobu S."/>
            <person name="Lundholm N."/>
            <person name="Nishiyama T."/>
            <person name="Yang H."/>
            <person name="Hasebe M."/>
            <person name="Li S."/>
            <person name="Pierce S.K."/>
            <person name="Wang J."/>
        </authorList>
    </citation>
    <scope>NUCLEOTIDE SEQUENCE [LARGE SCALE GENOMIC DNA]</scope>
    <source>
        <strain evidence="9">EC2010</strain>
        <tissue evidence="9">Whole organism of an adult</tissue>
    </source>
</reference>
<feature type="region of interest" description="Disordered" evidence="7">
    <location>
        <begin position="720"/>
        <end position="777"/>
    </location>
</feature>
<dbReference type="SUPFAM" id="SSF49417">
    <property type="entry name" value="p53-like transcription factors"/>
    <property type="match status" value="1"/>
</dbReference>
<organism evidence="9 10">
    <name type="scientific">Elysia chlorotica</name>
    <name type="common">Eastern emerald elysia</name>
    <name type="synonym">Sea slug</name>
    <dbReference type="NCBI Taxonomy" id="188477"/>
    <lineage>
        <taxon>Eukaryota</taxon>
        <taxon>Metazoa</taxon>
        <taxon>Spiralia</taxon>
        <taxon>Lophotrochozoa</taxon>
        <taxon>Mollusca</taxon>
        <taxon>Gastropoda</taxon>
        <taxon>Heterobranchia</taxon>
        <taxon>Euthyneura</taxon>
        <taxon>Panpulmonata</taxon>
        <taxon>Sacoglossa</taxon>
        <taxon>Placobranchoidea</taxon>
        <taxon>Plakobranchidae</taxon>
        <taxon>Elysia</taxon>
    </lineage>
</organism>
<dbReference type="PROSITE" id="PS01283">
    <property type="entry name" value="TBOX_1"/>
    <property type="match status" value="1"/>
</dbReference>
<keyword evidence="5 6" id="KW-0539">Nucleus</keyword>
<evidence type="ECO:0000313" key="10">
    <source>
        <dbReference type="Proteomes" id="UP000271974"/>
    </source>
</evidence>
<gene>
    <name evidence="9" type="ORF">EGW08_005542</name>
</gene>
<dbReference type="PRINTS" id="PR00937">
    <property type="entry name" value="TBOX"/>
</dbReference>
<dbReference type="CDD" id="cd20682">
    <property type="entry name" value="T-box-like"/>
    <property type="match status" value="1"/>
</dbReference>
<evidence type="ECO:0000256" key="6">
    <source>
        <dbReference type="PROSITE-ProRule" id="PRU00201"/>
    </source>
</evidence>
<comment type="caution">
    <text evidence="9">The sequence shown here is derived from an EMBL/GenBank/DDBJ whole genome shotgun (WGS) entry which is preliminary data.</text>
</comment>
<evidence type="ECO:0000313" key="9">
    <source>
        <dbReference type="EMBL" id="RUS86668.1"/>
    </source>
</evidence>
<dbReference type="OrthoDB" id="7442607at2759"/>
<comment type="subcellular location">
    <subcellularLocation>
        <location evidence="1 6">Nucleus</location>
    </subcellularLocation>
</comment>
<feature type="compositionally biased region" description="Low complexity" evidence="7">
    <location>
        <begin position="40"/>
        <end position="52"/>
    </location>
</feature>
<feature type="DNA-binding region" description="T-box" evidence="6">
    <location>
        <begin position="284"/>
        <end position="458"/>
    </location>
</feature>
<feature type="region of interest" description="Disordered" evidence="7">
    <location>
        <begin position="65"/>
        <end position="87"/>
    </location>
</feature>
<dbReference type="Gene3D" id="2.60.40.820">
    <property type="entry name" value="Transcription factor, T-box"/>
    <property type="match status" value="1"/>
</dbReference>
<dbReference type="GO" id="GO:0000785">
    <property type="term" value="C:chromatin"/>
    <property type="evidence" value="ECO:0007669"/>
    <property type="project" value="TreeGrafter"/>
</dbReference>
<protein>
    <recommendedName>
        <fullName evidence="8">T-box domain-containing protein</fullName>
    </recommendedName>
</protein>
<dbReference type="STRING" id="188477.A0A433TYU1"/>
<feature type="compositionally biased region" description="Basic and acidic residues" evidence="7">
    <location>
        <begin position="720"/>
        <end position="730"/>
    </location>
</feature>
<dbReference type="GO" id="GO:0001708">
    <property type="term" value="P:cell fate specification"/>
    <property type="evidence" value="ECO:0007669"/>
    <property type="project" value="TreeGrafter"/>
</dbReference>
<evidence type="ECO:0000259" key="8">
    <source>
        <dbReference type="PROSITE" id="PS50252"/>
    </source>
</evidence>
<name>A0A433TYU1_ELYCH</name>
<dbReference type="InterPro" id="IPR046360">
    <property type="entry name" value="T-box_DNA-bd"/>
</dbReference>
<dbReference type="InterPro" id="IPR008967">
    <property type="entry name" value="p53-like_TF_DNA-bd_sf"/>
</dbReference>
<keyword evidence="10" id="KW-1185">Reference proteome</keyword>
<evidence type="ECO:0000256" key="4">
    <source>
        <dbReference type="ARBA" id="ARBA00023163"/>
    </source>
</evidence>
<dbReference type="InterPro" id="IPR018186">
    <property type="entry name" value="TF_T-box_CS"/>
</dbReference>
<feature type="compositionally biased region" description="Polar residues" evidence="7">
    <location>
        <begin position="147"/>
        <end position="157"/>
    </location>
</feature>
<dbReference type="InterPro" id="IPR001699">
    <property type="entry name" value="TF_T-box"/>
</dbReference>
<sequence>MKMLSLRAQAFSVENLIRSPPSKSCFALDLTSPSVDQTERSTSSTTSKQTTALTQTVPTTLDVKTKKRRRVSMDSTEDEDDEEVKIPRQSLSDHIQQKVSTVKMEPAFSSEYEVVPETTRIKIKTDKSIYLPNNSSGSSSDTEENSPVSGTKNSVTHTVASVEGETATRDINNNCEHFSKCPEDDGTQTHNEYLNRALNVNVKAIDQGGFMLLDPHLGYHEGMTLRSQSQLCAAYRQAQKTHLPVQFCFCHGDVPCCGHPGIVSVRDCHDTGREVLAELIHADLWSSFHNLGTEMIITKSGRRMFPAYKVRLNGLDPNKLYMVKLDFLQPDSRKYRYIYHSSQWVVSGSGDSLPEAPSYVAQEGPISGKDICYQVVSFERLKLTNVEASRPGQVSLVSMQKFQPRVVVEEHVQSPTGRGERYEIVFPQTSFIAVTAYQNQQITTLKIASNPFAKGFRDSGKSRQMVYSPAPSFPLASPWNCLPMSSVPNIFSFERKRSPSKDIVDIDMHGLENLYNIKNIKKLQREDNSLIKHEDERVLRGKAYSYLSNLNNIHDGSLTAVPGMPALYPLSYKQQRSSQLTEHAQLYQRQQQQYVNYHSQVQQMLQQHRQQHADKALAASLANSSDAQFDEGSSTSVCNSAFERPSPFGALRVPPLFYPMAPHLYSHPQDTRGVKEPHFSKAPDLPPLLPFQVQSSYQHPSRLASQLDITGDDNNYMHESQLETSRRMESPHSPSRWPGGSPRGDCSHIHNKSAGTPSVVSSDSPTPSPVPLRNSPL</sequence>
<evidence type="ECO:0000256" key="7">
    <source>
        <dbReference type="SAM" id="MobiDB-lite"/>
    </source>
</evidence>
<feature type="region of interest" description="Disordered" evidence="7">
    <location>
        <begin position="129"/>
        <end position="157"/>
    </location>
</feature>
<accession>A0A433TYU1</accession>
<feature type="domain" description="T-box" evidence="8">
    <location>
        <begin position="279"/>
        <end position="458"/>
    </location>
</feature>
<feature type="compositionally biased region" description="Low complexity" evidence="7">
    <location>
        <begin position="756"/>
        <end position="765"/>
    </location>
</feature>
<dbReference type="GO" id="GO:0000981">
    <property type="term" value="F:DNA-binding transcription factor activity, RNA polymerase II-specific"/>
    <property type="evidence" value="ECO:0007669"/>
    <property type="project" value="TreeGrafter"/>
</dbReference>
<dbReference type="SMART" id="SM00425">
    <property type="entry name" value="TBOX"/>
    <property type="match status" value="1"/>
</dbReference>
<dbReference type="PANTHER" id="PTHR11267:SF181">
    <property type="entry name" value="OPTOMOTOR-BLIND PROTEIN"/>
    <property type="match status" value="1"/>
</dbReference>
<dbReference type="EMBL" id="RQTK01000131">
    <property type="protein sequence ID" value="RUS86668.1"/>
    <property type="molecule type" value="Genomic_DNA"/>
</dbReference>
<dbReference type="Pfam" id="PF00907">
    <property type="entry name" value="T-box"/>
    <property type="match status" value="1"/>
</dbReference>
<dbReference type="PANTHER" id="PTHR11267">
    <property type="entry name" value="T-BOX PROTEIN-RELATED"/>
    <property type="match status" value="1"/>
</dbReference>